<evidence type="ECO:0000313" key="2">
    <source>
        <dbReference type="Proteomes" id="UP000198767"/>
    </source>
</evidence>
<dbReference type="AlphaFoldDB" id="A0A1G5R7I3"/>
<dbReference type="InterPro" id="IPR027417">
    <property type="entry name" value="P-loop_NTPase"/>
</dbReference>
<dbReference type="RefSeq" id="WP_090220215.1">
    <property type="nucleotide sequence ID" value="NZ_FMWG01000010.1"/>
</dbReference>
<sequence length="477" mass="53390">MTQQFDYFVIFAEMRTGSNFLEANLNAFDGIACHGEAFNPHFIGYPNREDCLGITLNDREANPAVLLNAIRTDATALAGFRYFHDHDSRVLDTILNDPRCAKIVLTRNPLDSYVSLKIAEATGQWKLTNVTRRKEAQAHFDAAEFAAHVDALQQFQISLQGQLQRSGQSAFYVAYEDLQDVAVMNGLARWLGAKAQLEALDDSLKRQNPSPVVSKVHNSEEMIAALTGIDHFNLTRTPNFEPRRGPAVPGYIAAAQASVLYLPIQGGAEQPVTQWLADLDNVQGDALQKGMNQKEARQWMQNNPGFRSFTVVRHPLQRAHAVFCARILNKGPGCFLKIRNTLRRRYNVPMPEQGPGEDYTLPQHRAAFEGFLNFLKLNLGGQTSIRVDANWASQTQVISGFAEFLAPDLIIRESEIAQDLKGLSEKIGQLTSVRSDGEEDQPFSLSQIYDADLERLCRAVYQRDYLKLGFGNWADRA</sequence>
<keyword evidence="2" id="KW-1185">Reference proteome</keyword>
<dbReference type="EMBL" id="FMWG01000010">
    <property type="protein sequence ID" value="SCZ70052.1"/>
    <property type="molecule type" value="Genomic_DNA"/>
</dbReference>
<dbReference type="Proteomes" id="UP000198767">
    <property type="component" value="Unassembled WGS sequence"/>
</dbReference>
<dbReference type="STRING" id="1156985.SAMN04488118_11022"/>
<organism evidence="1 2">
    <name type="scientific">Epibacterium ulvae</name>
    <dbReference type="NCBI Taxonomy" id="1156985"/>
    <lineage>
        <taxon>Bacteria</taxon>
        <taxon>Pseudomonadati</taxon>
        <taxon>Pseudomonadota</taxon>
        <taxon>Alphaproteobacteria</taxon>
        <taxon>Rhodobacterales</taxon>
        <taxon>Roseobacteraceae</taxon>
        <taxon>Epibacterium</taxon>
    </lineage>
</organism>
<reference evidence="1 2" key="1">
    <citation type="submission" date="2016-10" db="EMBL/GenBank/DDBJ databases">
        <authorList>
            <person name="de Groot N.N."/>
        </authorList>
    </citation>
    <scope>NUCLEOTIDE SEQUENCE [LARGE SCALE GENOMIC DNA]</scope>
    <source>
        <strain evidence="1 2">U95</strain>
    </source>
</reference>
<protein>
    <recommendedName>
        <fullName evidence="3">LPS sulfotransferase NodH</fullName>
    </recommendedName>
</protein>
<name>A0A1G5R7I3_9RHOB</name>
<gene>
    <name evidence="1" type="ORF">SAMN04488118_11022</name>
</gene>
<evidence type="ECO:0000313" key="1">
    <source>
        <dbReference type="EMBL" id="SCZ70052.1"/>
    </source>
</evidence>
<evidence type="ECO:0008006" key="3">
    <source>
        <dbReference type="Google" id="ProtNLM"/>
    </source>
</evidence>
<dbReference type="Gene3D" id="3.40.50.300">
    <property type="entry name" value="P-loop containing nucleotide triphosphate hydrolases"/>
    <property type="match status" value="1"/>
</dbReference>
<accession>A0A1G5R7I3</accession>
<proteinExistence type="predicted"/>
<dbReference type="OrthoDB" id="7802556at2"/>
<dbReference type="SUPFAM" id="SSF52540">
    <property type="entry name" value="P-loop containing nucleoside triphosphate hydrolases"/>
    <property type="match status" value="1"/>
</dbReference>